<gene>
    <name evidence="10" type="ORF">BS411_16565</name>
</gene>
<evidence type="ECO:0000256" key="3">
    <source>
        <dbReference type="ARBA" id="ARBA00022691"/>
    </source>
</evidence>
<dbReference type="PRINTS" id="PR00105">
    <property type="entry name" value="C5METTRFRASE"/>
</dbReference>
<organism evidence="10">
    <name type="scientific">Cronobacter turicensis</name>
    <dbReference type="NCBI Taxonomy" id="413502"/>
    <lineage>
        <taxon>Bacteria</taxon>
        <taxon>Pseudomonadati</taxon>
        <taxon>Pseudomonadota</taxon>
        <taxon>Gammaproteobacteria</taxon>
        <taxon>Enterobacterales</taxon>
        <taxon>Enterobacteriaceae</taxon>
        <taxon>Cronobacter</taxon>
    </lineage>
</organism>
<evidence type="ECO:0000313" key="10">
    <source>
        <dbReference type="EMBL" id="PUX19305.1"/>
    </source>
</evidence>
<evidence type="ECO:0000256" key="1">
    <source>
        <dbReference type="ARBA" id="ARBA00022603"/>
    </source>
</evidence>
<sequence length="481" mass="53819">MAKVMLDNHSVTEDVLAGADLNAAPALSAHALLQKVLEIYDTKTLVAILNDAGEKRWSRARLKRQQLIAGGARLGAEEYRRLLALLPTPPRHHPNYAFRFIDLFAGIGGIRSGFEAAGGQCVFTSEWNKHAVRTYKANWYCDPQLHQFNEDIRDVTLSHKPEVSDEAAADHIRTCIPPHDVLLAGFPCQPFSLAGVSKKNALGRAHGFACETQGTLFFDVVRIIAARQPAIFVLENVKNLKSHDKGNTFRIIMQTLDELGYEVADAAEMGPDDPKIIDGKHFLPQHRERIVLVGFRRDLNLHDGFTLRALPELYPARRPAFGELLDPTVDARYVLTPTLWKYLYRYAQKHQAKGNGFGYGLVDPQNPASVARTLSARYYKDGAEILIDRGWDKVLGEQDFDDAANQQRRPRRLTPRECARLMGFEAPQGHAFRIPVSDTQAYRQFGNSVVVPAFAAVAQLLRPRIAQAVRQRLEKTDGGRS</sequence>
<name>A0A2T7B1L6_9ENTR</name>
<dbReference type="PANTHER" id="PTHR10629:SF52">
    <property type="entry name" value="DNA (CYTOSINE-5)-METHYLTRANSFERASE 1"/>
    <property type="match status" value="1"/>
</dbReference>
<dbReference type="SUPFAM" id="SSF53335">
    <property type="entry name" value="S-adenosyl-L-methionine-dependent methyltransferases"/>
    <property type="match status" value="1"/>
</dbReference>
<dbReference type="GO" id="GO:0032259">
    <property type="term" value="P:methylation"/>
    <property type="evidence" value="ECO:0007669"/>
    <property type="project" value="UniProtKB-KW"/>
</dbReference>
<keyword evidence="3 6" id="KW-0949">S-adenosyl-L-methionine</keyword>
<dbReference type="AlphaFoldDB" id="A0A2T7B1L6"/>
<comment type="caution">
    <text evidence="10">The sequence shown here is derived from an EMBL/GenBank/DDBJ whole genome shotgun (WGS) entry which is preliminary data.</text>
</comment>
<dbReference type="PANTHER" id="PTHR10629">
    <property type="entry name" value="CYTOSINE-SPECIFIC METHYLTRANSFERASE"/>
    <property type="match status" value="1"/>
</dbReference>
<protein>
    <recommendedName>
        <fullName evidence="8">Cytosine-specific methyltransferase</fullName>
        <ecNumber evidence="8">2.1.1.37</ecNumber>
    </recommendedName>
</protein>
<proteinExistence type="inferred from homology"/>
<comment type="similarity">
    <text evidence="6 7">Belongs to the class I-like SAM-binding methyltransferase superfamily. C5-methyltransferase family.</text>
</comment>
<evidence type="ECO:0000256" key="5">
    <source>
        <dbReference type="ARBA" id="ARBA00047422"/>
    </source>
</evidence>
<dbReference type="GO" id="GO:0009307">
    <property type="term" value="P:DNA restriction-modification system"/>
    <property type="evidence" value="ECO:0007669"/>
    <property type="project" value="UniProtKB-KW"/>
</dbReference>
<dbReference type="Pfam" id="PF00145">
    <property type="entry name" value="DNA_methylase"/>
    <property type="match status" value="1"/>
</dbReference>
<keyword evidence="4" id="KW-0680">Restriction system</keyword>
<dbReference type="GO" id="GO:0003886">
    <property type="term" value="F:DNA (cytosine-5-)-methyltransferase activity"/>
    <property type="evidence" value="ECO:0007669"/>
    <property type="project" value="UniProtKB-EC"/>
</dbReference>
<dbReference type="NCBIfam" id="TIGR00675">
    <property type="entry name" value="dcm"/>
    <property type="match status" value="1"/>
</dbReference>
<keyword evidence="1 6" id="KW-0489">Methyltransferase</keyword>
<evidence type="ECO:0000256" key="2">
    <source>
        <dbReference type="ARBA" id="ARBA00022679"/>
    </source>
</evidence>
<dbReference type="PROSITE" id="PS51679">
    <property type="entry name" value="SAM_MT_C5"/>
    <property type="match status" value="1"/>
</dbReference>
<dbReference type="InterPro" id="IPR050390">
    <property type="entry name" value="C5-Methyltransferase"/>
</dbReference>
<keyword evidence="2 6" id="KW-0808">Transferase</keyword>
<dbReference type="EC" id="2.1.1.37" evidence="8"/>
<feature type="domain" description="DNA methylase N-terminal" evidence="9">
    <location>
        <begin position="31"/>
        <end position="86"/>
    </location>
</feature>
<dbReference type="Gene3D" id="3.40.50.150">
    <property type="entry name" value="Vaccinia Virus protein VP39"/>
    <property type="match status" value="1"/>
</dbReference>
<feature type="active site" evidence="6">
    <location>
        <position position="188"/>
    </location>
</feature>
<dbReference type="InterPro" id="IPR001525">
    <property type="entry name" value="C5_MeTfrase"/>
</dbReference>
<dbReference type="Gene3D" id="1.10.260.140">
    <property type="match status" value="1"/>
</dbReference>
<dbReference type="CDD" id="cd00315">
    <property type="entry name" value="Cyt_C5_DNA_methylase"/>
    <property type="match status" value="1"/>
</dbReference>
<dbReference type="InterPro" id="IPR018117">
    <property type="entry name" value="C5_DNA_meth_AS"/>
</dbReference>
<dbReference type="Pfam" id="PF18284">
    <property type="entry name" value="DNA_meth_N"/>
    <property type="match status" value="1"/>
</dbReference>
<accession>A0A2T7B1L6</accession>
<comment type="catalytic activity">
    <reaction evidence="5 8">
        <text>a 2'-deoxycytidine in DNA + S-adenosyl-L-methionine = a 5-methyl-2'-deoxycytidine in DNA + S-adenosyl-L-homocysteine + H(+)</text>
        <dbReference type="Rhea" id="RHEA:13681"/>
        <dbReference type="Rhea" id="RHEA-COMP:11369"/>
        <dbReference type="Rhea" id="RHEA-COMP:11370"/>
        <dbReference type="ChEBI" id="CHEBI:15378"/>
        <dbReference type="ChEBI" id="CHEBI:57856"/>
        <dbReference type="ChEBI" id="CHEBI:59789"/>
        <dbReference type="ChEBI" id="CHEBI:85452"/>
        <dbReference type="ChEBI" id="CHEBI:85454"/>
        <dbReference type="EC" id="2.1.1.37"/>
    </reaction>
</comment>
<evidence type="ECO:0000256" key="6">
    <source>
        <dbReference type="PROSITE-ProRule" id="PRU01016"/>
    </source>
</evidence>
<dbReference type="OrthoDB" id="9813719at2"/>
<dbReference type="EMBL" id="MSAG01000029">
    <property type="protein sequence ID" value="PUX19305.1"/>
    <property type="molecule type" value="Genomic_DNA"/>
</dbReference>
<dbReference type="PROSITE" id="PS00094">
    <property type="entry name" value="C5_MTASE_1"/>
    <property type="match status" value="1"/>
</dbReference>
<dbReference type="GO" id="GO:0044027">
    <property type="term" value="P:negative regulation of gene expression via chromosomal CpG island methylation"/>
    <property type="evidence" value="ECO:0007669"/>
    <property type="project" value="TreeGrafter"/>
</dbReference>
<dbReference type="Gene3D" id="3.90.120.30">
    <property type="match status" value="1"/>
</dbReference>
<reference evidence="10" key="1">
    <citation type="submission" date="2016-12" db="EMBL/GenBank/DDBJ databases">
        <title>Analysis of the Molecular Diversity Among Cronobacter Species Isolated from Filth Flies Using a Pan Genomic DNA Microarray.</title>
        <authorList>
            <person name="Pava-Ripoll M."/>
            <person name="Tall B."/>
            <person name="Farber J."/>
            <person name="Fanning S."/>
            <person name="Lehner A."/>
            <person name="Stephan R."/>
            <person name="Pagotto F."/>
            <person name="Iverson C."/>
            <person name="Ziobro G."/>
            <person name="Miller A."/>
            <person name="Pearson R."/>
            <person name="Yan Q."/>
            <person name="Kim M."/>
            <person name="Jeong S."/>
            <person name="Park J."/>
            <person name="Jun S."/>
            <person name="Choi H."/>
            <person name="Chung T."/>
            <person name="Yoo Y."/>
            <person name="Park E."/>
            <person name="Hwang S."/>
            <person name="Lee B."/>
            <person name="Sathyamoorthy V."/>
            <person name="Carter L."/>
            <person name="Mammel M."/>
            <person name="Jackson S."/>
            <person name="Kothary M."/>
            <person name="Patel I."/>
            <person name="Grim C."/>
            <person name="Gopinath G."/>
            <person name="Gangiredla J."/>
            <person name="Chase H."/>
        </authorList>
    </citation>
    <scope>NUCLEOTIDE SEQUENCE [LARGE SCALE GENOMIC DNA]</scope>
    <source>
        <strain evidence="10">MOD1-Sh41s</strain>
    </source>
</reference>
<evidence type="ECO:0000256" key="4">
    <source>
        <dbReference type="ARBA" id="ARBA00022747"/>
    </source>
</evidence>
<evidence type="ECO:0000256" key="7">
    <source>
        <dbReference type="RuleBase" id="RU000416"/>
    </source>
</evidence>
<dbReference type="GO" id="GO:0003677">
    <property type="term" value="F:DNA binding"/>
    <property type="evidence" value="ECO:0007669"/>
    <property type="project" value="TreeGrafter"/>
</dbReference>
<evidence type="ECO:0000259" key="9">
    <source>
        <dbReference type="Pfam" id="PF18284"/>
    </source>
</evidence>
<evidence type="ECO:0000256" key="8">
    <source>
        <dbReference type="RuleBase" id="RU000417"/>
    </source>
</evidence>
<dbReference type="InterPro" id="IPR040743">
    <property type="entry name" value="DNA_meth_N"/>
</dbReference>
<dbReference type="InterPro" id="IPR029063">
    <property type="entry name" value="SAM-dependent_MTases_sf"/>
</dbReference>
<dbReference type="NCBIfam" id="NF007772">
    <property type="entry name" value="PRK10458.1"/>
    <property type="match status" value="1"/>
</dbReference>